<feature type="transmembrane region" description="Helical" evidence="3">
    <location>
        <begin position="489"/>
        <end position="516"/>
    </location>
</feature>
<dbReference type="PANTHER" id="PTHR37813:SF1">
    <property type="entry name" value="FELS-2 PROPHAGE PROTEIN"/>
    <property type="match status" value="1"/>
</dbReference>
<comment type="caution">
    <text evidence="5">The sequence shown here is derived from an EMBL/GenBank/DDBJ whole genome shotgun (WGS) entry which is preliminary data.</text>
</comment>
<keyword evidence="3" id="KW-0812">Transmembrane</keyword>
<evidence type="ECO:0000256" key="3">
    <source>
        <dbReference type="SAM" id="Phobius"/>
    </source>
</evidence>
<name>A0AAE3KX23_9BACT</name>
<dbReference type="Pfam" id="PF10145">
    <property type="entry name" value="PhageMin_Tail"/>
    <property type="match status" value="1"/>
</dbReference>
<feature type="coiled-coil region" evidence="2">
    <location>
        <begin position="662"/>
        <end position="788"/>
    </location>
</feature>
<dbReference type="Proteomes" id="UP001204144">
    <property type="component" value="Unassembled WGS sequence"/>
</dbReference>
<feature type="transmembrane region" description="Helical" evidence="3">
    <location>
        <begin position="537"/>
        <end position="562"/>
    </location>
</feature>
<gene>
    <name evidence="5" type="ORF">EGI31_13220</name>
</gene>
<keyword evidence="3" id="KW-1133">Transmembrane helix</keyword>
<feature type="domain" description="Phage tail tape measure protein" evidence="4">
    <location>
        <begin position="198"/>
        <end position="376"/>
    </location>
</feature>
<accession>A0AAE3KX23</accession>
<evidence type="ECO:0000313" key="5">
    <source>
        <dbReference type="EMBL" id="MCP9763915.1"/>
    </source>
</evidence>
<dbReference type="InterPro" id="IPR010090">
    <property type="entry name" value="Phage_tape_meas"/>
</dbReference>
<reference evidence="5 6" key="1">
    <citation type="submission" date="2018-11" db="EMBL/GenBank/DDBJ databases">
        <title>Novel bacteria species description.</title>
        <authorList>
            <person name="Han J.-H."/>
        </authorList>
    </citation>
    <scope>NUCLEOTIDE SEQUENCE [LARGE SCALE GENOMIC DNA]</scope>
    <source>
        <strain evidence="5 6">KCTC23259</strain>
    </source>
</reference>
<protein>
    <submittedName>
        <fullName evidence="5">Phage tail tape measure protein</fullName>
    </submittedName>
</protein>
<evidence type="ECO:0000259" key="4">
    <source>
        <dbReference type="Pfam" id="PF10145"/>
    </source>
</evidence>
<sequence>MGTFSDVAELRIKILGDGAQNDMKSLKMSAKEIKDELLLMENAGLKNSKAYKEMKTLLSDVNMAAKSSLATFDLQNASLNEMRAKKAALNAELNKLVVGSKEWMAKMNEIAPIAEKINTTREQMKNFGKEAEVQQSLWGKYGDWIKGAFAVTGIMEMWQALKGFASGSLDEAKKFESAAQSLRGEVVMTDEQFQSLKKSAKENGEAFGMTGEQMLNAYNAIASGKSDLIDVKGGIEAVTDAAIMLATNGEMELAVSAKVMTESLNQFGAEAKDAAKFVDVLSTGTQVGAGKIQEIGAALKYAGPMAKAAGLSFGETNAALQILHQNGIKGEQAGTALRGMLARLLKGADDTNPSIVGMATAMDNLAKKQLSAKDMTALFGQEAVSAGIAVVSNSEKLKEWTAVIEKGGGAAAMYAEKTKTVEFAEKQAAAAYANSRQEIGEKLLPIWVSLINFFTQYGIPSIQAVATAVIGLIQGLMAMPKFVIENKELFIGLGVALVSLNGANIAAAASALYMAAAEKTRAIATRAGVAAQWLMNAALTANPIGLVIAAIATFTGGIVWAYKNVDWFRAGIQATWAGLKEFVKVIWDVNVAVYKLDFSKAWERLKNGWSSVSKASGDAYANSMAESNKRVAADTAKTSKATGDTVVKAAKETGAKVVQIDKETAKERKEAADKTKEALVNAHKAMLKEIEKSNDLAEKTIRKSLEDHVKAVKANNADELKAHEKLNEEMRENALKMANFKDAAMKLERVKLAKSVEEIEQIEREYAEKALQRELQSSKDKLAAKDREFKVLKAMGLLYKEEEDKRSTEILKLKSEVADKEMAIVKKGVSDKQKALKESADAVEKIWNEEVEAYKKSVDEQKETAEKMAEHFNRVVGEVTKVGYAFAQNLLGNAGEEIDALIGKTTDKVEKARLESRKISNEMGKSFIDTVASFATGDVSGGISGLIGVLSGAVSLFNQNAQILVAELEVLYDKLSADANFLMSNVEAVKSIYGDMTFNMPSFDDYSKVTSAIEASISAEIKVGQQIQDNYELAAGKENEYFEQRKRSIEEAYALDVQRINDKYDLLAQKAGQAQSAESLALQNASNEQLLALIKNEDAKLSVMAEFNTKKSDILRATALADMQITDQMDAATVKAINDARDLRANELSKLADWYQGELVFMVNNEDQKRKEYTITDQILKGLKEAQDALDLKYKMAAIVREQEKTTELVALEKNKNSQLEAESKRYNDALVALGVARDEALTASFNRLKDAMNSGYQEMIDNAERLYQKGIITANQFVELVNQIRYFKSLLNDGGYTDTGGPAPTFEPVVIPRFSRGTEYVDEGDYWPDGTDTVPAMLNKGERVLTAVQNKAIGDMSNEELVARVAGFGSAQPPIYSVDMGLVDRIGASGVPTMGGLRSLDKLGTGGYSSWVSGFGSAQPPGGGAGGGGAALTTPALRATPPLQGGEGDVAGALARNNELMQALVNLVANGTNEELKRIAEKPPLTLHDVNVAKGVERDARVLSDL</sequence>
<evidence type="ECO:0000313" key="6">
    <source>
        <dbReference type="Proteomes" id="UP001204144"/>
    </source>
</evidence>
<dbReference type="EMBL" id="RJUF01000046">
    <property type="protein sequence ID" value="MCP9763915.1"/>
    <property type="molecule type" value="Genomic_DNA"/>
</dbReference>
<keyword evidence="6" id="KW-1185">Reference proteome</keyword>
<dbReference type="RefSeq" id="WP_255037675.1">
    <property type="nucleotide sequence ID" value="NZ_RJUF01000046.1"/>
</dbReference>
<dbReference type="PANTHER" id="PTHR37813">
    <property type="entry name" value="FELS-2 PROPHAGE PROTEIN"/>
    <property type="match status" value="1"/>
</dbReference>
<keyword evidence="3" id="KW-0472">Membrane</keyword>
<keyword evidence="2" id="KW-0175">Coiled coil</keyword>
<organism evidence="5 6">
    <name type="scientific">Lacihabitans soyangensis</name>
    <dbReference type="NCBI Taxonomy" id="869394"/>
    <lineage>
        <taxon>Bacteria</taxon>
        <taxon>Pseudomonadati</taxon>
        <taxon>Bacteroidota</taxon>
        <taxon>Cytophagia</taxon>
        <taxon>Cytophagales</taxon>
        <taxon>Leadbetterellaceae</taxon>
        <taxon>Lacihabitans</taxon>
    </lineage>
</organism>
<keyword evidence="1" id="KW-1188">Viral release from host cell</keyword>
<dbReference type="NCBIfam" id="TIGR01760">
    <property type="entry name" value="tape_meas_TP901"/>
    <property type="match status" value="1"/>
</dbReference>
<evidence type="ECO:0000256" key="1">
    <source>
        <dbReference type="ARBA" id="ARBA00022612"/>
    </source>
</evidence>
<proteinExistence type="predicted"/>
<evidence type="ECO:0000256" key="2">
    <source>
        <dbReference type="SAM" id="Coils"/>
    </source>
</evidence>